<feature type="domain" description="Lnb N-terminal periplasmic" evidence="2">
    <location>
        <begin position="139"/>
        <end position="292"/>
    </location>
</feature>
<gene>
    <name evidence="3" type="ORF">GGR25_004688</name>
</gene>
<dbReference type="EMBL" id="JACIDS010000006">
    <property type="protein sequence ID" value="MBB3933615.1"/>
    <property type="molecule type" value="Genomic_DNA"/>
</dbReference>
<comment type="caution">
    <text evidence="3">The sequence shown here is derived from an EMBL/GenBank/DDBJ whole genome shotgun (WGS) entry which is preliminary data.</text>
</comment>
<proteinExistence type="predicted"/>
<sequence>MAEPGRNRATRWSRAIGRVLLRAVLALAIAFSGLFIGFALYFQLPLPEMPRWIVIGLWALLVLVILAGEIVRGSWRGRGLYLLALLVFFGWWSTIHPTNDRVWRADVAHGVTGTVDGDTVTLANVRNFDWRSDTDFTGKWETRTYDLAKLQTVDLVLSYWMGPEIAHTIVTFGFSDGQRVAFSAEIRPDETQSFSAIAGFFRVFNLVLIAADERDIIYLRSNVRKEDVYLYPLDMPQAGMRALFLSYVEKGNALAQKPKFYNTLTANCTTVVFQLVRALDPGLPRDYRILLSGLLPGYIFDHQGYRTGLSFEDFRARAAISQLGLAAGDGPDFSAAIRPPEGLVGLAAVDRR</sequence>
<dbReference type="Pfam" id="PF13387">
    <property type="entry name" value="Lnb_N"/>
    <property type="match status" value="1"/>
</dbReference>
<evidence type="ECO:0000313" key="4">
    <source>
        <dbReference type="Proteomes" id="UP000553963"/>
    </source>
</evidence>
<name>A0A840AYR8_9HYPH</name>
<evidence type="ECO:0000259" key="2">
    <source>
        <dbReference type="Pfam" id="PF13387"/>
    </source>
</evidence>
<evidence type="ECO:0000256" key="1">
    <source>
        <dbReference type="SAM" id="Phobius"/>
    </source>
</evidence>
<feature type="transmembrane region" description="Helical" evidence="1">
    <location>
        <begin position="49"/>
        <end position="67"/>
    </location>
</feature>
<evidence type="ECO:0000313" key="3">
    <source>
        <dbReference type="EMBL" id="MBB3933615.1"/>
    </source>
</evidence>
<reference evidence="3 4" key="1">
    <citation type="submission" date="2020-08" db="EMBL/GenBank/DDBJ databases">
        <title>Genomic Encyclopedia of Type Strains, Phase IV (KMG-IV): sequencing the most valuable type-strain genomes for metagenomic binning, comparative biology and taxonomic classification.</title>
        <authorList>
            <person name="Goeker M."/>
        </authorList>
    </citation>
    <scope>NUCLEOTIDE SEQUENCE [LARGE SCALE GENOMIC DNA]</scope>
    <source>
        <strain evidence="3 4">DSM 25966</strain>
    </source>
</reference>
<keyword evidence="1" id="KW-1133">Transmembrane helix</keyword>
<keyword evidence="4" id="KW-1185">Reference proteome</keyword>
<keyword evidence="1" id="KW-0472">Membrane</keyword>
<organism evidence="3 4">
    <name type="scientific">Kaistia hirudinis</name>
    <dbReference type="NCBI Taxonomy" id="1293440"/>
    <lineage>
        <taxon>Bacteria</taxon>
        <taxon>Pseudomonadati</taxon>
        <taxon>Pseudomonadota</taxon>
        <taxon>Alphaproteobacteria</taxon>
        <taxon>Hyphomicrobiales</taxon>
        <taxon>Kaistiaceae</taxon>
        <taxon>Kaistia</taxon>
    </lineage>
</organism>
<dbReference type="AlphaFoldDB" id="A0A840AYR8"/>
<accession>A0A840AYR8</accession>
<dbReference type="RefSeq" id="WP_210300069.1">
    <property type="nucleotide sequence ID" value="NZ_JACIDS010000006.1"/>
</dbReference>
<dbReference type="InterPro" id="IPR025178">
    <property type="entry name" value="Lnb_N"/>
</dbReference>
<feature type="transmembrane region" description="Helical" evidence="1">
    <location>
        <begin position="79"/>
        <end position="95"/>
    </location>
</feature>
<feature type="transmembrane region" description="Helical" evidence="1">
    <location>
        <begin position="20"/>
        <end position="43"/>
    </location>
</feature>
<dbReference type="Proteomes" id="UP000553963">
    <property type="component" value="Unassembled WGS sequence"/>
</dbReference>
<keyword evidence="1" id="KW-0812">Transmembrane</keyword>
<protein>
    <recommendedName>
        <fullName evidence="2">Lnb N-terminal periplasmic domain-containing protein</fullName>
    </recommendedName>
</protein>